<evidence type="ECO:0000313" key="2">
    <source>
        <dbReference type="Proteomes" id="UP001341840"/>
    </source>
</evidence>
<sequence length="87" mass="9738">MARPHDLRLPKIFTTGATVCPHASRVRTMDLARPRGELGHIRPKLNKCVARSRLLLARAHGRASARWPWRVRALALDALEPTIGRTA</sequence>
<accession>A0ABU6YXH0</accession>
<evidence type="ECO:0000313" key="1">
    <source>
        <dbReference type="EMBL" id="MED6213293.1"/>
    </source>
</evidence>
<reference evidence="1 2" key="1">
    <citation type="journal article" date="2023" name="Plants (Basel)">
        <title>Bridging the Gap: Combining Genomics and Transcriptomics Approaches to Understand Stylosanthes scabra, an Orphan Legume from the Brazilian Caatinga.</title>
        <authorList>
            <person name="Ferreira-Neto J.R.C."/>
            <person name="da Silva M.D."/>
            <person name="Binneck E."/>
            <person name="de Melo N.F."/>
            <person name="da Silva R.H."/>
            <person name="de Melo A.L.T.M."/>
            <person name="Pandolfi V."/>
            <person name="Bustamante F.O."/>
            <person name="Brasileiro-Vidal A.C."/>
            <person name="Benko-Iseppon A.M."/>
        </authorList>
    </citation>
    <scope>NUCLEOTIDE SEQUENCE [LARGE SCALE GENOMIC DNA]</scope>
    <source>
        <tissue evidence="1">Leaves</tissue>
    </source>
</reference>
<evidence type="ECO:0008006" key="3">
    <source>
        <dbReference type="Google" id="ProtNLM"/>
    </source>
</evidence>
<comment type="caution">
    <text evidence="1">The sequence shown here is derived from an EMBL/GenBank/DDBJ whole genome shotgun (WGS) entry which is preliminary data.</text>
</comment>
<organism evidence="1 2">
    <name type="scientific">Stylosanthes scabra</name>
    <dbReference type="NCBI Taxonomy" id="79078"/>
    <lineage>
        <taxon>Eukaryota</taxon>
        <taxon>Viridiplantae</taxon>
        <taxon>Streptophyta</taxon>
        <taxon>Embryophyta</taxon>
        <taxon>Tracheophyta</taxon>
        <taxon>Spermatophyta</taxon>
        <taxon>Magnoliopsida</taxon>
        <taxon>eudicotyledons</taxon>
        <taxon>Gunneridae</taxon>
        <taxon>Pentapetalae</taxon>
        <taxon>rosids</taxon>
        <taxon>fabids</taxon>
        <taxon>Fabales</taxon>
        <taxon>Fabaceae</taxon>
        <taxon>Papilionoideae</taxon>
        <taxon>50 kb inversion clade</taxon>
        <taxon>dalbergioids sensu lato</taxon>
        <taxon>Dalbergieae</taxon>
        <taxon>Pterocarpus clade</taxon>
        <taxon>Stylosanthes</taxon>
    </lineage>
</organism>
<keyword evidence="2" id="KW-1185">Reference proteome</keyword>
<dbReference type="Proteomes" id="UP001341840">
    <property type="component" value="Unassembled WGS sequence"/>
</dbReference>
<proteinExistence type="predicted"/>
<gene>
    <name evidence="1" type="ORF">PIB30_091801</name>
</gene>
<name>A0ABU6YXH0_9FABA</name>
<protein>
    <recommendedName>
        <fullName evidence="3">DDE family transposase</fullName>
    </recommendedName>
</protein>
<feature type="non-terminal residue" evidence="1">
    <location>
        <position position="87"/>
    </location>
</feature>
<dbReference type="EMBL" id="JASCZI010243511">
    <property type="protein sequence ID" value="MED6213293.1"/>
    <property type="molecule type" value="Genomic_DNA"/>
</dbReference>